<protein>
    <recommendedName>
        <fullName evidence="5">Microcystinase C</fullName>
    </recommendedName>
</protein>
<feature type="domain" description="Microcystin LR degradation protein MlrC C-terminal" evidence="1">
    <location>
        <begin position="305"/>
        <end position="481"/>
    </location>
</feature>
<dbReference type="Pfam" id="PF07171">
    <property type="entry name" value="MlrC_C"/>
    <property type="match status" value="1"/>
</dbReference>
<dbReference type="EMBL" id="CP036276">
    <property type="protein sequence ID" value="QDU44100.1"/>
    <property type="molecule type" value="Genomic_DNA"/>
</dbReference>
<evidence type="ECO:0008006" key="5">
    <source>
        <dbReference type="Google" id="ProtNLM"/>
    </source>
</evidence>
<dbReference type="Proteomes" id="UP000319383">
    <property type="component" value="Chromosome"/>
</dbReference>
<evidence type="ECO:0000313" key="4">
    <source>
        <dbReference type="Proteomes" id="UP000319383"/>
    </source>
</evidence>
<dbReference type="InterPro" id="IPR009197">
    <property type="entry name" value="MlrC"/>
</dbReference>
<proteinExistence type="predicted"/>
<accession>A0A517ZNV9</accession>
<dbReference type="PIRSF" id="PIRSF012702">
    <property type="entry name" value="UCP012702"/>
    <property type="match status" value="1"/>
</dbReference>
<name>A0A517ZNV9_9PLAN</name>
<organism evidence="3 4">
    <name type="scientific">Symmachiella dynata</name>
    <dbReference type="NCBI Taxonomy" id="2527995"/>
    <lineage>
        <taxon>Bacteria</taxon>
        <taxon>Pseudomonadati</taxon>
        <taxon>Planctomycetota</taxon>
        <taxon>Planctomycetia</taxon>
        <taxon>Planctomycetales</taxon>
        <taxon>Planctomycetaceae</taxon>
        <taxon>Symmachiella</taxon>
    </lineage>
</organism>
<sequence length="498" mass="53964">MRIVSGGIQHETNTFSHQPTTLADFERDSGCGPDFSGGQAVFDRYRNTGTIHGGYIDAADVLEFDLIPLICAKAQPSGVVESTAFDTILNLFLDRLSETPAVDGVLLDLHGAMVTAACDDGEAPFMEAVRERVGPDIPIIATLDLHANITQRMADACDVIIGFDTYPHVDMRARGREAGELLVRMIRGEVQPVQAYRQLPLLTMPPMQCTLREPMQSLMQNVFRMEDEPGVLTATVAMGFPFADISAAGVSCLVTTNNDAALAEKKVEELAGWLWDLRDELQPQLTPIDEMIEFAATHDGPIVYADGSDNPGGGAPCDGTVVLRALIEAKFQNAVVGILHDPETAALAHQAGVGATIEARVGGKTDDRHGTPIELPAYVRALCDGHFVHHGPMNQGVVGEFGPMALLLVGGVEVVVSSNRKQLLDREMLRVIGVTPEHRRLIVVKSAVHFRADFGECATHILDADTPGIHRPDYANYDYQNLRRPIYPLDNVTVDFGG</sequence>
<gene>
    <name evidence="3" type="ORF">Mal52_25780</name>
</gene>
<feature type="domain" description="Microcystin LR degradation protein MlrC N-terminal" evidence="2">
    <location>
        <begin position="2"/>
        <end position="294"/>
    </location>
</feature>
<evidence type="ECO:0000259" key="2">
    <source>
        <dbReference type="Pfam" id="PF07364"/>
    </source>
</evidence>
<dbReference type="RefSeq" id="WP_145376440.1">
    <property type="nucleotide sequence ID" value="NZ_CP036276.1"/>
</dbReference>
<reference evidence="3 4" key="1">
    <citation type="submission" date="2019-02" db="EMBL/GenBank/DDBJ databases">
        <title>Deep-cultivation of Planctomycetes and their phenomic and genomic characterization uncovers novel biology.</title>
        <authorList>
            <person name="Wiegand S."/>
            <person name="Jogler M."/>
            <person name="Boedeker C."/>
            <person name="Pinto D."/>
            <person name="Vollmers J."/>
            <person name="Rivas-Marin E."/>
            <person name="Kohn T."/>
            <person name="Peeters S.H."/>
            <person name="Heuer A."/>
            <person name="Rast P."/>
            <person name="Oberbeckmann S."/>
            <person name="Bunk B."/>
            <person name="Jeske O."/>
            <person name="Meyerdierks A."/>
            <person name="Storesund J.E."/>
            <person name="Kallscheuer N."/>
            <person name="Luecker S."/>
            <person name="Lage O.M."/>
            <person name="Pohl T."/>
            <person name="Merkel B.J."/>
            <person name="Hornburger P."/>
            <person name="Mueller R.-W."/>
            <person name="Bruemmer F."/>
            <person name="Labrenz M."/>
            <person name="Spormann A.M."/>
            <person name="Op den Camp H."/>
            <person name="Overmann J."/>
            <person name="Amann R."/>
            <person name="Jetten M.S.M."/>
            <person name="Mascher T."/>
            <person name="Medema M.H."/>
            <person name="Devos D.P."/>
            <person name="Kaster A.-K."/>
            <person name="Ovreas L."/>
            <person name="Rohde M."/>
            <person name="Galperin M.Y."/>
            <person name="Jogler C."/>
        </authorList>
    </citation>
    <scope>NUCLEOTIDE SEQUENCE [LARGE SCALE GENOMIC DNA]</scope>
    <source>
        <strain evidence="3 4">Mal52</strain>
    </source>
</reference>
<dbReference type="AlphaFoldDB" id="A0A517ZNV9"/>
<dbReference type="InterPro" id="IPR015995">
    <property type="entry name" value="MlrC_N"/>
</dbReference>
<dbReference type="InterPro" id="IPR010799">
    <property type="entry name" value="MlrC_C"/>
</dbReference>
<dbReference type="Pfam" id="PF07364">
    <property type="entry name" value="DUF1485"/>
    <property type="match status" value="1"/>
</dbReference>
<keyword evidence="4" id="KW-1185">Reference proteome</keyword>
<evidence type="ECO:0000259" key="1">
    <source>
        <dbReference type="Pfam" id="PF07171"/>
    </source>
</evidence>
<evidence type="ECO:0000313" key="3">
    <source>
        <dbReference type="EMBL" id="QDU44100.1"/>
    </source>
</evidence>
<dbReference type="KEGG" id="sdyn:Mal52_25780"/>